<reference evidence="3" key="1">
    <citation type="journal article" date="2020" name="Nat. Commun.">
        <title>Large-scale genome sequencing of mycorrhizal fungi provides insights into the early evolution of symbiotic traits.</title>
        <authorList>
            <person name="Miyauchi S."/>
            <person name="Kiss E."/>
            <person name="Kuo A."/>
            <person name="Drula E."/>
            <person name="Kohler A."/>
            <person name="Sanchez-Garcia M."/>
            <person name="Morin E."/>
            <person name="Andreopoulos B."/>
            <person name="Barry K.W."/>
            <person name="Bonito G."/>
            <person name="Buee M."/>
            <person name="Carver A."/>
            <person name="Chen C."/>
            <person name="Cichocki N."/>
            <person name="Clum A."/>
            <person name="Culley D."/>
            <person name="Crous P.W."/>
            <person name="Fauchery L."/>
            <person name="Girlanda M."/>
            <person name="Hayes R.D."/>
            <person name="Keri Z."/>
            <person name="LaButti K."/>
            <person name="Lipzen A."/>
            <person name="Lombard V."/>
            <person name="Magnuson J."/>
            <person name="Maillard F."/>
            <person name="Murat C."/>
            <person name="Nolan M."/>
            <person name="Ohm R.A."/>
            <person name="Pangilinan J."/>
            <person name="Pereira M.F."/>
            <person name="Perotto S."/>
            <person name="Peter M."/>
            <person name="Pfister S."/>
            <person name="Riley R."/>
            <person name="Sitrit Y."/>
            <person name="Stielow J.B."/>
            <person name="Szollosi G."/>
            <person name="Zifcakova L."/>
            <person name="Stursova M."/>
            <person name="Spatafora J.W."/>
            <person name="Tedersoo L."/>
            <person name="Vaario L.M."/>
            <person name="Yamada A."/>
            <person name="Yan M."/>
            <person name="Wang P."/>
            <person name="Xu J."/>
            <person name="Bruns T."/>
            <person name="Baldrian P."/>
            <person name="Vilgalys R."/>
            <person name="Dunand C."/>
            <person name="Henrissat B."/>
            <person name="Grigoriev I.V."/>
            <person name="Hibbett D."/>
            <person name="Nagy L.G."/>
            <person name="Martin F.M."/>
        </authorList>
    </citation>
    <scope>NUCLEOTIDE SEQUENCE</scope>
    <source>
        <strain evidence="3">UP504</strain>
    </source>
</reference>
<dbReference type="Pfam" id="PF12051">
    <property type="entry name" value="DUF3533"/>
    <property type="match status" value="1"/>
</dbReference>
<keyword evidence="1" id="KW-0472">Membrane</keyword>
<dbReference type="PANTHER" id="PTHR34814">
    <property type="entry name" value="NITROSOGUANIDINE RESISTANCE PROTEIN SNG1"/>
    <property type="match status" value="1"/>
</dbReference>
<keyword evidence="1" id="KW-0812">Transmembrane</keyword>
<keyword evidence="1" id="KW-1133">Transmembrane helix</keyword>
<accession>A0A9P6AHY6</accession>
<feature type="non-terminal residue" evidence="3">
    <location>
        <position position="1"/>
    </location>
</feature>
<feature type="domain" description="DUF3533" evidence="2">
    <location>
        <begin position="18"/>
        <end position="388"/>
    </location>
</feature>
<dbReference type="GO" id="GO:0016020">
    <property type="term" value="C:membrane"/>
    <property type="evidence" value="ECO:0007669"/>
    <property type="project" value="TreeGrafter"/>
</dbReference>
<sequence>PEVAEQRKLYIKAMVGTVVLTLIVLWACIPVYFGSLAHQRSYSDRLPVWFVDLDGGDIGNAMRTAVQANINTKTQAKLGWIIKDASKFGSEADIANDVVEERAWAALVVSPNATSKLITARQNGDARYNPSTALVFMYNQARNELATNTYIVPFTQGLISAAAANFSASYAARYLASQSGNATALAALIAAPQTITTPISYTQDNLRPYTAAVASALTLVGSIYIIIFAFVITLSGYVMRQALEPYLKTKDLLLLRVLAPLLLYVPVSFSYAMVALCFKVPFNAKYTRAGGFFVFWLYTYMGMAALGLATEAMITLLTERFMSYFLIPLIICNVAVAALPIVLEPWFYRYGYGIPVYNMGQATRTIIFNTKSHLGLNAGVLIAWIALSCFTIPLFTLLVRRRARAAEATFIPPQKHEMFDGDQQ</sequence>
<feature type="transmembrane region" description="Helical" evidence="1">
    <location>
        <begin position="378"/>
        <end position="399"/>
    </location>
</feature>
<feature type="transmembrane region" description="Helical" evidence="1">
    <location>
        <begin position="9"/>
        <end position="33"/>
    </location>
</feature>
<proteinExistence type="predicted"/>
<evidence type="ECO:0000256" key="1">
    <source>
        <dbReference type="SAM" id="Phobius"/>
    </source>
</evidence>
<dbReference type="PANTHER" id="PTHR34814:SF1">
    <property type="entry name" value="NITROSOGUANIDINE RESISTANCE PROTEIN SNG1"/>
    <property type="match status" value="1"/>
</dbReference>
<feature type="transmembrane region" description="Helical" evidence="1">
    <location>
        <begin position="209"/>
        <end position="232"/>
    </location>
</feature>
<evidence type="ECO:0000313" key="4">
    <source>
        <dbReference type="Proteomes" id="UP000886523"/>
    </source>
</evidence>
<dbReference type="OrthoDB" id="2140105at2759"/>
<evidence type="ECO:0000259" key="2">
    <source>
        <dbReference type="Pfam" id="PF12051"/>
    </source>
</evidence>
<feature type="transmembrane region" description="Helical" evidence="1">
    <location>
        <begin position="321"/>
        <end position="343"/>
    </location>
</feature>
<protein>
    <recommendedName>
        <fullName evidence="2">DUF3533 domain-containing protein</fullName>
    </recommendedName>
</protein>
<feature type="transmembrane region" description="Helical" evidence="1">
    <location>
        <begin position="286"/>
        <end position="309"/>
    </location>
</feature>
<dbReference type="InterPro" id="IPR053001">
    <property type="entry name" value="MNNG_permease-like"/>
</dbReference>
<dbReference type="InterPro" id="IPR022703">
    <property type="entry name" value="DUF3533"/>
</dbReference>
<dbReference type="AlphaFoldDB" id="A0A9P6AHY6"/>
<feature type="transmembrane region" description="Helical" evidence="1">
    <location>
        <begin position="253"/>
        <end position="274"/>
    </location>
</feature>
<dbReference type="EMBL" id="MU129121">
    <property type="protein sequence ID" value="KAF9506164.1"/>
    <property type="molecule type" value="Genomic_DNA"/>
</dbReference>
<dbReference type="Proteomes" id="UP000886523">
    <property type="component" value="Unassembled WGS sequence"/>
</dbReference>
<name>A0A9P6AHY6_9AGAM</name>
<organism evidence="3 4">
    <name type="scientific">Hydnum rufescens UP504</name>
    <dbReference type="NCBI Taxonomy" id="1448309"/>
    <lineage>
        <taxon>Eukaryota</taxon>
        <taxon>Fungi</taxon>
        <taxon>Dikarya</taxon>
        <taxon>Basidiomycota</taxon>
        <taxon>Agaricomycotina</taxon>
        <taxon>Agaricomycetes</taxon>
        <taxon>Cantharellales</taxon>
        <taxon>Hydnaceae</taxon>
        <taxon>Hydnum</taxon>
    </lineage>
</organism>
<comment type="caution">
    <text evidence="3">The sequence shown here is derived from an EMBL/GenBank/DDBJ whole genome shotgun (WGS) entry which is preliminary data.</text>
</comment>
<evidence type="ECO:0000313" key="3">
    <source>
        <dbReference type="EMBL" id="KAF9506164.1"/>
    </source>
</evidence>
<gene>
    <name evidence="3" type="ORF">BS47DRAFT_1305609</name>
</gene>
<keyword evidence="4" id="KW-1185">Reference proteome</keyword>